<name>A0A2T0T1D0_9PSEU</name>
<dbReference type="RefSeq" id="WP_106189429.1">
    <property type="nucleotide sequence ID" value="NZ_PVTF01000007.1"/>
</dbReference>
<feature type="repeat" description="TPR" evidence="1">
    <location>
        <begin position="213"/>
        <end position="246"/>
    </location>
</feature>
<protein>
    <submittedName>
        <fullName evidence="3">Tetratricopeptide repeat protein</fullName>
    </submittedName>
</protein>
<proteinExistence type="predicted"/>
<dbReference type="EMBL" id="PVTF01000007">
    <property type="protein sequence ID" value="PRY39472.1"/>
    <property type="molecule type" value="Genomic_DNA"/>
</dbReference>
<dbReference type="PROSITE" id="PS50005">
    <property type="entry name" value="TPR"/>
    <property type="match status" value="2"/>
</dbReference>
<evidence type="ECO:0000313" key="4">
    <source>
        <dbReference type="Proteomes" id="UP000239494"/>
    </source>
</evidence>
<dbReference type="PANTHER" id="PTHR12558:SF13">
    <property type="entry name" value="CELL DIVISION CYCLE PROTEIN 27 HOMOLOG"/>
    <property type="match status" value="1"/>
</dbReference>
<sequence>MPSPSGRRRLLAIVAIVGGAVLLGTTAATLLRPAPAAPPPASAPVAETALSRAISSAQSRLRTTPDDPATWAQLGSAYVEQARITADPSYYAKAQGALERSLAQRPENGPALIGMGSLANARHDFAAARDWGLRARTALPDTAEAHGVLADAYTQLGDTAAATAAVQRMLDLEPGVPAFTRASYDLELHGRTDEARQALDRALQDATGPDDIAFCQYYLGELAFGSGDLDLADEHYDQGLLADPNDTGLAQGKAKTAAARGRTDEALAAYRVITSRVPLPQYLQEYAALLTSAGRGDDAAHQYDVLAQQEKVLAAAGSVDDLAASAVAADRGDAATALRHAEAEWSRRPNVLVADALAWALHLGGRDAEALEYADKAAALGKVDAGFSFHRGMILAALGRSHEAVTALDTALRTNPHFSPLHAPQAQRALDDLRSPR</sequence>
<dbReference type="Pfam" id="PF13181">
    <property type="entry name" value="TPR_8"/>
    <property type="match status" value="1"/>
</dbReference>
<dbReference type="PROSITE" id="PS51318">
    <property type="entry name" value="TAT"/>
    <property type="match status" value="1"/>
</dbReference>
<gene>
    <name evidence="3" type="ORF">CLV43_10755</name>
</gene>
<dbReference type="InterPro" id="IPR011990">
    <property type="entry name" value="TPR-like_helical_dom_sf"/>
</dbReference>
<dbReference type="SMART" id="SM00028">
    <property type="entry name" value="TPR"/>
    <property type="match status" value="4"/>
</dbReference>
<dbReference type="AlphaFoldDB" id="A0A2T0T1D0"/>
<evidence type="ECO:0000256" key="2">
    <source>
        <dbReference type="SAM" id="MobiDB-lite"/>
    </source>
</evidence>
<feature type="region of interest" description="Disordered" evidence="2">
    <location>
        <begin position="416"/>
        <end position="437"/>
    </location>
</feature>
<comment type="caution">
    <text evidence="3">The sequence shown here is derived from an EMBL/GenBank/DDBJ whole genome shotgun (WGS) entry which is preliminary data.</text>
</comment>
<dbReference type="Gene3D" id="1.25.40.10">
    <property type="entry name" value="Tetratricopeptide repeat domain"/>
    <property type="match status" value="3"/>
</dbReference>
<organism evidence="3 4">
    <name type="scientific">Umezawaea tangerina</name>
    <dbReference type="NCBI Taxonomy" id="84725"/>
    <lineage>
        <taxon>Bacteria</taxon>
        <taxon>Bacillati</taxon>
        <taxon>Actinomycetota</taxon>
        <taxon>Actinomycetes</taxon>
        <taxon>Pseudonocardiales</taxon>
        <taxon>Pseudonocardiaceae</taxon>
        <taxon>Umezawaea</taxon>
    </lineage>
</organism>
<keyword evidence="1" id="KW-0802">TPR repeat</keyword>
<dbReference type="InterPro" id="IPR006311">
    <property type="entry name" value="TAT_signal"/>
</dbReference>
<dbReference type="SUPFAM" id="SSF48452">
    <property type="entry name" value="TPR-like"/>
    <property type="match status" value="1"/>
</dbReference>
<dbReference type="PANTHER" id="PTHR12558">
    <property type="entry name" value="CELL DIVISION CYCLE 16,23,27"/>
    <property type="match status" value="1"/>
</dbReference>
<dbReference type="InterPro" id="IPR019734">
    <property type="entry name" value="TPR_rpt"/>
</dbReference>
<dbReference type="OrthoDB" id="5477158at2"/>
<feature type="repeat" description="TPR" evidence="1">
    <location>
        <begin position="143"/>
        <end position="176"/>
    </location>
</feature>
<reference evidence="3 4" key="1">
    <citation type="submission" date="2018-03" db="EMBL/GenBank/DDBJ databases">
        <title>Genomic Encyclopedia of Archaeal and Bacterial Type Strains, Phase II (KMG-II): from individual species to whole genera.</title>
        <authorList>
            <person name="Goeker M."/>
        </authorList>
    </citation>
    <scope>NUCLEOTIDE SEQUENCE [LARGE SCALE GENOMIC DNA]</scope>
    <source>
        <strain evidence="3 4">DSM 44720</strain>
    </source>
</reference>
<dbReference type="Proteomes" id="UP000239494">
    <property type="component" value="Unassembled WGS sequence"/>
</dbReference>
<accession>A0A2T0T1D0</accession>
<dbReference type="Pfam" id="PF13432">
    <property type="entry name" value="TPR_16"/>
    <property type="match status" value="2"/>
</dbReference>
<evidence type="ECO:0000313" key="3">
    <source>
        <dbReference type="EMBL" id="PRY39472.1"/>
    </source>
</evidence>
<keyword evidence="4" id="KW-1185">Reference proteome</keyword>
<evidence type="ECO:0000256" key="1">
    <source>
        <dbReference type="PROSITE-ProRule" id="PRU00339"/>
    </source>
</evidence>